<proteinExistence type="inferred from homology"/>
<dbReference type="EMBL" id="JH711573">
    <property type="protein sequence ID" value="EIW87041.1"/>
    <property type="molecule type" value="Genomic_DNA"/>
</dbReference>
<evidence type="ECO:0000256" key="2">
    <source>
        <dbReference type="ARBA" id="ARBA00023125"/>
    </source>
</evidence>
<reference evidence="9" key="1">
    <citation type="journal article" date="2012" name="Science">
        <title>The Paleozoic origin of enzymatic lignin decomposition reconstructed from 31 fungal genomes.</title>
        <authorList>
            <person name="Floudas D."/>
            <person name="Binder M."/>
            <person name="Riley R."/>
            <person name="Barry K."/>
            <person name="Blanchette R.A."/>
            <person name="Henrissat B."/>
            <person name="Martinez A.T."/>
            <person name="Otillar R."/>
            <person name="Spatafora J.W."/>
            <person name="Yadav J.S."/>
            <person name="Aerts A."/>
            <person name="Benoit I."/>
            <person name="Boyd A."/>
            <person name="Carlson A."/>
            <person name="Copeland A."/>
            <person name="Coutinho P.M."/>
            <person name="de Vries R.P."/>
            <person name="Ferreira P."/>
            <person name="Findley K."/>
            <person name="Foster B."/>
            <person name="Gaskell J."/>
            <person name="Glotzer D."/>
            <person name="Gorecki P."/>
            <person name="Heitman J."/>
            <person name="Hesse C."/>
            <person name="Hori C."/>
            <person name="Igarashi K."/>
            <person name="Jurgens J.A."/>
            <person name="Kallen N."/>
            <person name="Kersten P."/>
            <person name="Kohler A."/>
            <person name="Kuees U."/>
            <person name="Kumar T.K.A."/>
            <person name="Kuo A."/>
            <person name="LaButti K."/>
            <person name="Larrondo L.F."/>
            <person name="Lindquist E."/>
            <person name="Ling A."/>
            <person name="Lombard V."/>
            <person name="Lucas S."/>
            <person name="Lundell T."/>
            <person name="Martin R."/>
            <person name="McLaughlin D.J."/>
            <person name="Morgenstern I."/>
            <person name="Morin E."/>
            <person name="Murat C."/>
            <person name="Nagy L.G."/>
            <person name="Nolan M."/>
            <person name="Ohm R.A."/>
            <person name="Patyshakuliyeva A."/>
            <person name="Rokas A."/>
            <person name="Ruiz-Duenas F.J."/>
            <person name="Sabat G."/>
            <person name="Salamov A."/>
            <person name="Samejima M."/>
            <person name="Schmutz J."/>
            <person name="Slot J.C."/>
            <person name="St John F."/>
            <person name="Stenlid J."/>
            <person name="Sun H."/>
            <person name="Sun S."/>
            <person name="Syed K."/>
            <person name="Tsang A."/>
            <person name="Wiebenga A."/>
            <person name="Young D."/>
            <person name="Pisabarro A."/>
            <person name="Eastwood D.C."/>
            <person name="Martin F."/>
            <person name="Cullen D."/>
            <person name="Grigoriev I.V."/>
            <person name="Hibbett D.S."/>
        </authorList>
    </citation>
    <scope>NUCLEOTIDE SEQUENCE [LARGE SCALE GENOMIC DNA]</scope>
    <source>
        <strain evidence="9">RWD-64-598 SS2</strain>
    </source>
</reference>
<accession>A0A5M3N859</accession>
<organism evidence="8 9">
    <name type="scientific">Coniophora puteana (strain RWD-64-598)</name>
    <name type="common">Brown rot fungus</name>
    <dbReference type="NCBI Taxonomy" id="741705"/>
    <lineage>
        <taxon>Eukaryota</taxon>
        <taxon>Fungi</taxon>
        <taxon>Dikarya</taxon>
        <taxon>Basidiomycota</taxon>
        <taxon>Agaricomycotina</taxon>
        <taxon>Agaricomycetes</taxon>
        <taxon>Agaricomycetidae</taxon>
        <taxon>Boletales</taxon>
        <taxon>Coniophorineae</taxon>
        <taxon>Coniophoraceae</taxon>
        <taxon>Coniophora</taxon>
    </lineage>
</organism>
<dbReference type="GeneID" id="19208734"/>
<keyword evidence="2" id="KW-0238">DNA-binding</keyword>
<evidence type="ECO:0000313" key="9">
    <source>
        <dbReference type="Proteomes" id="UP000053558"/>
    </source>
</evidence>
<dbReference type="KEGG" id="cput:CONPUDRAFT_69369"/>
<evidence type="ECO:0000313" key="8">
    <source>
        <dbReference type="EMBL" id="EIW87041.1"/>
    </source>
</evidence>
<keyword evidence="3" id="KW-0371">Homeobox</keyword>
<dbReference type="GO" id="GO:0006355">
    <property type="term" value="P:regulation of DNA-templated transcription"/>
    <property type="evidence" value="ECO:0007669"/>
    <property type="project" value="InterPro"/>
</dbReference>
<feature type="compositionally biased region" description="Polar residues" evidence="5">
    <location>
        <begin position="323"/>
        <end position="347"/>
    </location>
</feature>
<feature type="compositionally biased region" description="Low complexity" evidence="5">
    <location>
        <begin position="291"/>
        <end position="302"/>
    </location>
</feature>
<dbReference type="InterPro" id="IPR009057">
    <property type="entry name" value="Homeodomain-like_sf"/>
</dbReference>
<dbReference type="OrthoDB" id="250329at2759"/>
<evidence type="ECO:0000256" key="5">
    <source>
        <dbReference type="SAM" id="MobiDB-lite"/>
    </source>
</evidence>
<protein>
    <recommendedName>
        <fullName evidence="10">Homeobox domain-containing protein</fullName>
    </recommendedName>
</protein>
<evidence type="ECO:0000256" key="1">
    <source>
        <dbReference type="ARBA" id="ARBA00005800"/>
    </source>
</evidence>
<dbReference type="Proteomes" id="UP000053558">
    <property type="component" value="Unassembled WGS sequence"/>
</dbReference>
<dbReference type="InterPro" id="IPR024441">
    <property type="entry name" value="Homeodomain1_C"/>
</dbReference>
<evidence type="ECO:0000259" key="6">
    <source>
        <dbReference type="Pfam" id="PF05920"/>
    </source>
</evidence>
<dbReference type="Gene3D" id="1.10.10.60">
    <property type="entry name" value="Homeodomain-like"/>
    <property type="match status" value="1"/>
</dbReference>
<comment type="similarity">
    <text evidence="1">Belongs to the TALE/M-ATYP homeobox family.</text>
</comment>
<keyword evidence="9" id="KW-1185">Reference proteome</keyword>
<dbReference type="InterPro" id="IPR008422">
    <property type="entry name" value="KN_HD"/>
</dbReference>
<dbReference type="CDD" id="cd00086">
    <property type="entry name" value="homeodomain"/>
    <property type="match status" value="1"/>
</dbReference>
<keyword evidence="4" id="KW-0539">Nucleus</keyword>
<dbReference type="Pfam" id="PF12737">
    <property type="entry name" value="Mating_C"/>
    <property type="match status" value="1"/>
</dbReference>
<feature type="domain" description="KN homeodomain" evidence="6">
    <location>
        <begin position="139"/>
        <end position="178"/>
    </location>
</feature>
<gene>
    <name evidence="8" type="ORF">CONPUDRAFT_69369</name>
</gene>
<dbReference type="GO" id="GO:0003677">
    <property type="term" value="F:DNA binding"/>
    <property type="evidence" value="ECO:0007669"/>
    <property type="project" value="UniProtKB-KW"/>
</dbReference>
<evidence type="ECO:0008006" key="10">
    <source>
        <dbReference type="Google" id="ProtNLM"/>
    </source>
</evidence>
<name>A0A5M3N859_CONPW</name>
<evidence type="ECO:0000256" key="4">
    <source>
        <dbReference type="ARBA" id="ARBA00023242"/>
    </source>
</evidence>
<dbReference type="RefSeq" id="XP_007762704.1">
    <property type="nucleotide sequence ID" value="XM_007764514.1"/>
</dbReference>
<dbReference type="InterPro" id="IPR001356">
    <property type="entry name" value="HD"/>
</dbReference>
<sequence>MEEDIRRRLLSAEEQLLSALSADHHNLASYEQVWSSLGNDLASAIASNAVDSDVLHLAHTVASHIFDLSIYIQELQHSEEDTVQRIRCDQESIMEDFCHLSISSPEPPSIASSQLTGPSRPSALEHESTFPFIAPALDWLLCNLHNPYPSPETRRTIAYTSSSPLDSVNDWFKNVRKRIGWTAILQNHFKGYKRDALVAAHRVLVDDDGDTSSNAPVPPNIAFDFVQMKVAAESLYETKNPNSGLAGQLDNVVEGLRGRGNWGGETSGKRKRKAERESEPRKRRWPASKRYPTPYSSTSSSPVPALEHLLTDTDDEEVDSLPSPGQTIVSRHVSISSDYSEPTSPLNSLRAKKRRLDDGEVTPRVQSKVLEHIAMSPASSECSVISRSPSMQPSQPPSRKRCLSDVYHTRQTSSARADECPVTHRFRHSQSKQLFSDADTEEKPSKRVRPNDIVSRPQVTLKSPPLSTALDANYDWFSTPTAVCTTDLQDVSGPVDVRLFDYTTVSAVDPSSFDIFESSLSFTDGCVTNLDLTAISSDVQSPYGSQAFPVPQDFLDYFPNASEGCSSANEPTATSSSGRILLQAETQLSALESSGYKGPPNPGSSLSLNVLGSQGTFSQMVSEIGFSGLYEVYDAEKEAKLRRLYEHTVEMDRLRLELGLA</sequence>
<dbReference type="SUPFAM" id="SSF46689">
    <property type="entry name" value="Homeodomain-like"/>
    <property type="match status" value="1"/>
</dbReference>
<feature type="domain" description="Mating-type protein C-terminal" evidence="7">
    <location>
        <begin position="219"/>
        <end position="416"/>
    </location>
</feature>
<evidence type="ECO:0000259" key="7">
    <source>
        <dbReference type="Pfam" id="PF12737"/>
    </source>
</evidence>
<evidence type="ECO:0000256" key="3">
    <source>
        <dbReference type="ARBA" id="ARBA00023155"/>
    </source>
</evidence>
<comment type="caution">
    <text evidence="8">The sequence shown here is derived from an EMBL/GenBank/DDBJ whole genome shotgun (WGS) entry which is preliminary data.</text>
</comment>
<dbReference type="Pfam" id="PF05920">
    <property type="entry name" value="Homeobox_KN"/>
    <property type="match status" value="1"/>
</dbReference>
<dbReference type="AlphaFoldDB" id="A0A5M3N859"/>
<feature type="region of interest" description="Disordered" evidence="5">
    <location>
        <begin position="257"/>
        <end position="453"/>
    </location>
</feature>